<reference evidence="2 3" key="1">
    <citation type="submission" date="2018-06" db="EMBL/GenBank/DDBJ databases">
        <authorList>
            <consortium name="Pathogen Informatics"/>
            <person name="Doyle S."/>
        </authorList>
    </citation>
    <scope>NUCLEOTIDE SEQUENCE [LARGE SCALE GENOMIC DNA]</scope>
    <source>
        <strain evidence="2 3">NCTC13184</strain>
    </source>
</reference>
<evidence type="ECO:0000313" key="2">
    <source>
        <dbReference type="EMBL" id="SUA47226.1"/>
    </source>
</evidence>
<feature type="transmembrane region" description="Helical" evidence="1">
    <location>
        <begin position="57"/>
        <end position="76"/>
    </location>
</feature>
<gene>
    <name evidence="2" type="ORF">NCTC13184_05766</name>
</gene>
<feature type="transmembrane region" description="Helical" evidence="1">
    <location>
        <begin position="96"/>
        <end position="116"/>
    </location>
</feature>
<keyword evidence="1" id="KW-0472">Membrane</keyword>
<keyword evidence="1" id="KW-0812">Transmembrane</keyword>
<dbReference type="AlphaFoldDB" id="A0A378X0U4"/>
<accession>A0A378X0U4</accession>
<dbReference type="EMBL" id="UGRU01000001">
    <property type="protein sequence ID" value="SUA47226.1"/>
    <property type="molecule type" value="Genomic_DNA"/>
</dbReference>
<protein>
    <recommendedName>
        <fullName evidence="4">Transmembrane protein</fullName>
    </recommendedName>
</protein>
<name>A0A378X0U4_9NOCA</name>
<dbReference type="Proteomes" id="UP000255082">
    <property type="component" value="Unassembled WGS sequence"/>
</dbReference>
<evidence type="ECO:0008006" key="4">
    <source>
        <dbReference type="Google" id="ProtNLM"/>
    </source>
</evidence>
<organism evidence="2 3">
    <name type="scientific">Nocardia africana</name>
    <dbReference type="NCBI Taxonomy" id="134964"/>
    <lineage>
        <taxon>Bacteria</taxon>
        <taxon>Bacillati</taxon>
        <taxon>Actinomycetota</taxon>
        <taxon>Actinomycetes</taxon>
        <taxon>Mycobacteriales</taxon>
        <taxon>Nocardiaceae</taxon>
        <taxon>Nocardia</taxon>
    </lineage>
</organism>
<proteinExistence type="predicted"/>
<dbReference type="RefSeq" id="WP_062968808.1">
    <property type="nucleotide sequence ID" value="NZ_JAJFOE010000001.1"/>
</dbReference>
<keyword evidence="1" id="KW-1133">Transmembrane helix</keyword>
<evidence type="ECO:0000313" key="3">
    <source>
        <dbReference type="Proteomes" id="UP000255082"/>
    </source>
</evidence>
<sequence>MTRTQLAATRSTFVIGAIALIAGVILFVIDHTTTDQICTSGYVSVCRDVPPSNRGAWLAGVAALILIGTAIAWSTLTPERSADAPTPSASRSGRPLAIAIGVLFTVVVIAALIDVLSG</sequence>
<evidence type="ECO:0000256" key="1">
    <source>
        <dbReference type="SAM" id="Phobius"/>
    </source>
</evidence>
<feature type="transmembrane region" description="Helical" evidence="1">
    <location>
        <begin position="12"/>
        <end position="29"/>
    </location>
</feature>